<accession>A0AA88E0W1</accession>
<dbReference type="AlphaFoldDB" id="A0AA88E0W1"/>
<sequence>MAARHDGSLQSWYQSGFPAINFHSLPASATVITCGRGSIRCLDLSRDEPILIDRTRSTVSLAGWLNDMETIFRVCHIEAHFQVVLASRCLARNARLWWLTLGLPDVQGLAWVDFRAFILARFGPLPDKEANIPYRDPDIYNDMYIRRYLNYVVEWQAYPKESMGHYCRRFRDAMLPYIPRELDDLEWRALHIIRDGLPPEVKQLSHLRL</sequence>
<dbReference type="EMBL" id="BTGU01000249">
    <property type="protein sequence ID" value="GMN65621.1"/>
    <property type="molecule type" value="Genomic_DNA"/>
</dbReference>
<protein>
    <recommendedName>
        <fullName evidence="3">Retrotransposon gag domain-containing protein</fullName>
    </recommendedName>
</protein>
<evidence type="ECO:0000313" key="1">
    <source>
        <dbReference type="EMBL" id="GMN65621.1"/>
    </source>
</evidence>
<proteinExistence type="predicted"/>
<gene>
    <name evidence="1" type="ORF">TIFTF001_034698</name>
</gene>
<name>A0AA88E0W1_FICCA</name>
<keyword evidence="2" id="KW-1185">Reference proteome</keyword>
<comment type="caution">
    <text evidence="1">The sequence shown here is derived from an EMBL/GenBank/DDBJ whole genome shotgun (WGS) entry which is preliminary data.</text>
</comment>
<evidence type="ECO:0000313" key="2">
    <source>
        <dbReference type="Proteomes" id="UP001187192"/>
    </source>
</evidence>
<organism evidence="1 2">
    <name type="scientific">Ficus carica</name>
    <name type="common">Common fig</name>
    <dbReference type="NCBI Taxonomy" id="3494"/>
    <lineage>
        <taxon>Eukaryota</taxon>
        <taxon>Viridiplantae</taxon>
        <taxon>Streptophyta</taxon>
        <taxon>Embryophyta</taxon>
        <taxon>Tracheophyta</taxon>
        <taxon>Spermatophyta</taxon>
        <taxon>Magnoliopsida</taxon>
        <taxon>eudicotyledons</taxon>
        <taxon>Gunneridae</taxon>
        <taxon>Pentapetalae</taxon>
        <taxon>rosids</taxon>
        <taxon>fabids</taxon>
        <taxon>Rosales</taxon>
        <taxon>Moraceae</taxon>
        <taxon>Ficeae</taxon>
        <taxon>Ficus</taxon>
    </lineage>
</organism>
<reference evidence="1" key="1">
    <citation type="submission" date="2023-07" db="EMBL/GenBank/DDBJ databases">
        <title>draft genome sequence of fig (Ficus carica).</title>
        <authorList>
            <person name="Takahashi T."/>
            <person name="Nishimura K."/>
        </authorList>
    </citation>
    <scope>NUCLEOTIDE SEQUENCE</scope>
</reference>
<dbReference type="Proteomes" id="UP001187192">
    <property type="component" value="Unassembled WGS sequence"/>
</dbReference>
<evidence type="ECO:0008006" key="3">
    <source>
        <dbReference type="Google" id="ProtNLM"/>
    </source>
</evidence>